<keyword evidence="2" id="KW-1185">Reference proteome</keyword>
<sequence length="111" mass="12171">MTKFFAVTKDVLTTGLEFGRLVLSSELLTTGDDQFLTGRNCPITTGFPLLETNFPFAKDPFSCGGWMSPDSSNTSHEMGTIDVRLLDIVEIFDIVLVAHLTTVPTVNTHAF</sequence>
<dbReference type="HOGENOM" id="CLU_2162860_0_0_1"/>
<dbReference type="PaxDb" id="4113-PGSC0003DMT400089815"/>
<evidence type="ECO:0000313" key="1">
    <source>
        <dbReference type="EnsemblPlants" id="PGSC0003DMT400089815"/>
    </source>
</evidence>
<evidence type="ECO:0000313" key="2">
    <source>
        <dbReference type="Proteomes" id="UP000011115"/>
    </source>
</evidence>
<reference evidence="1" key="2">
    <citation type="submission" date="2015-06" db="UniProtKB">
        <authorList>
            <consortium name="EnsemblPlants"/>
        </authorList>
    </citation>
    <scope>IDENTIFICATION</scope>
    <source>
        <strain evidence="1">DM1-3 516 R44</strain>
    </source>
</reference>
<proteinExistence type="predicted"/>
<dbReference type="Proteomes" id="UP000011115">
    <property type="component" value="Unassembled WGS sequence"/>
</dbReference>
<protein>
    <submittedName>
        <fullName evidence="1">Uncharacterized protein</fullName>
    </submittedName>
</protein>
<organism evidence="1 2">
    <name type="scientific">Solanum tuberosum</name>
    <name type="common">Potato</name>
    <dbReference type="NCBI Taxonomy" id="4113"/>
    <lineage>
        <taxon>Eukaryota</taxon>
        <taxon>Viridiplantae</taxon>
        <taxon>Streptophyta</taxon>
        <taxon>Embryophyta</taxon>
        <taxon>Tracheophyta</taxon>
        <taxon>Spermatophyta</taxon>
        <taxon>Magnoliopsida</taxon>
        <taxon>eudicotyledons</taxon>
        <taxon>Gunneridae</taxon>
        <taxon>Pentapetalae</taxon>
        <taxon>asterids</taxon>
        <taxon>lamiids</taxon>
        <taxon>Solanales</taxon>
        <taxon>Solanaceae</taxon>
        <taxon>Solanoideae</taxon>
        <taxon>Solaneae</taxon>
        <taxon>Solanum</taxon>
    </lineage>
</organism>
<reference evidence="2" key="1">
    <citation type="journal article" date="2011" name="Nature">
        <title>Genome sequence and analysis of the tuber crop potato.</title>
        <authorList>
            <consortium name="The Potato Genome Sequencing Consortium"/>
        </authorList>
    </citation>
    <scope>NUCLEOTIDE SEQUENCE [LARGE SCALE GENOMIC DNA]</scope>
    <source>
        <strain evidence="2">cv. DM1-3 516 R44</strain>
    </source>
</reference>
<accession>M1DIZ4</accession>
<dbReference type="Gramene" id="PGSC0003DMT400089815">
    <property type="protein sequence ID" value="PGSC0003DMT400089815"/>
    <property type="gene ID" value="PGSC0003DMG400039386"/>
</dbReference>
<name>M1DIZ4_SOLTU</name>
<dbReference type="EnsemblPlants" id="PGSC0003DMT400089815">
    <property type="protein sequence ID" value="PGSC0003DMT400089815"/>
    <property type="gene ID" value="PGSC0003DMG400039386"/>
</dbReference>
<dbReference type="AlphaFoldDB" id="M1DIZ4"/>
<dbReference type="InParanoid" id="M1DIZ4"/>